<feature type="signal peptide" evidence="1">
    <location>
        <begin position="1"/>
        <end position="20"/>
    </location>
</feature>
<dbReference type="AlphaFoldDB" id="A0A4P9XN36"/>
<sequence length="102" mass="11279">MALHAGLPFALLAACAGAYASYEQGEPQGNAYLCSLRLCTLFDAAYSGRFRRRASSRPVQLTMRAYSPEKCIVYPGYMEAHRPDYVCTSDIGWAHSPPCCYD</sequence>
<proteinExistence type="predicted"/>
<dbReference type="Proteomes" id="UP000271241">
    <property type="component" value="Unassembled WGS sequence"/>
</dbReference>
<keyword evidence="1" id="KW-0732">Signal</keyword>
<organism evidence="2 3">
    <name type="scientific">Thamnocephalis sphaerospora</name>
    <dbReference type="NCBI Taxonomy" id="78915"/>
    <lineage>
        <taxon>Eukaryota</taxon>
        <taxon>Fungi</taxon>
        <taxon>Fungi incertae sedis</taxon>
        <taxon>Zoopagomycota</taxon>
        <taxon>Zoopagomycotina</taxon>
        <taxon>Zoopagomycetes</taxon>
        <taxon>Zoopagales</taxon>
        <taxon>Sigmoideomycetaceae</taxon>
        <taxon>Thamnocephalis</taxon>
    </lineage>
</organism>
<name>A0A4P9XN36_9FUNG</name>
<evidence type="ECO:0000313" key="3">
    <source>
        <dbReference type="Proteomes" id="UP000271241"/>
    </source>
</evidence>
<dbReference type="EMBL" id="KZ992814">
    <property type="protein sequence ID" value="RKP06811.1"/>
    <property type="molecule type" value="Genomic_DNA"/>
</dbReference>
<keyword evidence="3" id="KW-1185">Reference proteome</keyword>
<accession>A0A4P9XN36</accession>
<reference evidence="3" key="1">
    <citation type="journal article" date="2018" name="Nat. Microbiol.">
        <title>Leveraging single-cell genomics to expand the fungal tree of life.</title>
        <authorList>
            <person name="Ahrendt S.R."/>
            <person name="Quandt C.A."/>
            <person name="Ciobanu D."/>
            <person name="Clum A."/>
            <person name="Salamov A."/>
            <person name="Andreopoulos B."/>
            <person name="Cheng J.F."/>
            <person name="Woyke T."/>
            <person name="Pelin A."/>
            <person name="Henrissat B."/>
            <person name="Reynolds N.K."/>
            <person name="Benny G.L."/>
            <person name="Smith M.E."/>
            <person name="James T.Y."/>
            <person name="Grigoriev I.V."/>
        </authorList>
    </citation>
    <scope>NUCLEOTIDE SEQUENCE [LARGE SCALE GENOMIC DNA]</scope>
    <source>
        <strain evidence="3">RSA 1356</strain>
    </source>
</reference>
<evidence type="ECO:0000313" key="2">
    <source>
        <dbReference type="EMBL" id="RKP06811.1"/>
    </source>
</evidence>
<feature type="chain" id="PRO_5020752730" evidence="1">
    <location>
        <begin position="21"/>
        <end position="102"/>
    </location>
</feature>
<gene>
    <name evidence="2" type="ORF">THASP1DRAFT_24940</name>
</gene>
<protein>
    <submittedName>
        <fullName evidence="2">Uncharacterized protein</fullName>
    </submittedName>
</protein>
<evidence type="ECO:0000256" key="1">
    <source>
        <dbReference type="SAM" id="SignalP"/>
    </source>
</evidence>